<dbReference type="AlphaFoldDB" id="A0A545APW2"/>
<evidence type="ECO:0000313" key="2">
    <source>
        <dbReference type="EMBL" id="TQS43368.1"/>
    </source>
</evidence>
<keyword evidence="3" id="KW-1185">Reference proteome</keyword>
<dbReference type="RefSeq" id="WP_142706066.1">
    <property type="nucleotide sequence ID" value="NZ_VIRS01000013.1"/>
</dbReference>
<name>A0A545APW2_9ACTN</name>
<dbReference type="OrthoDB" id="5793358at2"/>
<reference evidence="2 3" key="1">
    <citation type="submission" date="2019-07" db="EMBL/GenBank/DDBJ databases">
        <title>Cryptosporangium phraense sp. nov., isolated from plant litter.</title>
        <authorList>
            <person name="Suriyachadkun C."/>
        </authorList>
    </citation>
    <scope>NUCLEOTIDE SEQUENCE [LARGE SCALE GENOMIC DNA]</scope>
    <source>
        <strain evidence="2 3">A-T 5661</strain>
    </source>
</reference>
<organism evidence="2 3">
    <name type="scientific">Cryptosporangium phraense</name>
    <dbReference type="NCBI Taxonomy" id="2593070"/>
    <lineage>
        <taxon>Bacteria</taxon>
        <taxon>Bacillati</taxon>
        <taxon>Actinomycetota</taxon>
        <taxon>Actinomycetes</taxon>
        <taxon>Cryptosporangiales</taxon>
        <taxon>Cryptosporangiaceae</taxon>
        <taxon>Cryptosporangium</taxon>
    </lineage>
</organism>
<accession>A0A545APW2</accession>
<gene>
    <name evidence="2" type="ORF">FL583_19235</name>
</gene>
<feature type="domain" description="NERD" evidence="1">
    <location>
        <begin position="96"/>
        <end position="213"/>
    </location>
</feature>
<sequence>MRVEVLSDHGGEQLDRTRIRLEAAAAAAAQWEEVRRQADADRHNARRRKPLWKRVFAVSTPDERAARAAELQAEGQTVRAHHEWHSANRQAQQQAAGNLGEDRVASALSALPDEWTLLRGYRNRRGETDGVLVGPHGIWAIEAKFRNVHLHVDGEHWWYDKYDRYGNVVERASAVDGGGRTWAEQVNAVAGDLRQWLRRNHVEAPVRTAVVLTHDRSVIAHCVRPTVDLVTNDPTHLLAAIQDDRIRLSEAVRSRAVQLILRDHRHHEKRRSS</sequence>
<comment type="caution">
    <text evidence="2">The sequence shown here is derived from an EMBL/GenBank/DDBJ whole genome shotgun (WGS) entry which is preliminary data.</text>
</comment>
<dbReference type="InterPro" id="IPR011528">
    <property type="entry name" value="NERD"/>
</dbReference>
<evidence type="ECO:0000259" key="1">
    <source>
        <dbReference type="Pfam" id="PF08378"/>
    </source>
</evidence>
<dbReference type="Pfam" id="PF08378">
    <property type="entry name" value="NERD"/>
    <property type="match status" value="1"/>
</dbReference>
<dbReference type="InParanoid" id="A0A545APW2"/>
<protein>
    <submittedName>
        <fullName evidence="2">NERD domain-containing protein</fullName>
    </submittedName>
</protein>
<proteinExistence type="predicted"/>
<evidence type="ECO:0000313" key="3">
    <source>
        <dbReference type="Proteomes" id="UP000317982"/>
    </source>
</evidence>
<dbReference type="EMBL" id="VIRS01000013">
    <property type="protein sequence ID" value="TQS43368.1"/>
    <property type="molecule type" value="Genomic_DNA"/>
</dbReference>
<dbReference type="Proteomes" id="UP000317982">
    <property type="component" value="Unassembled WGS sequence"/>
</dbReference>